<organism evidence="1 2">
    <name type="scientific">Candidatus Thermofonsia Clade 3 bacterium</name>
    <dbReference type="NCBI Taxonomy" id="2364212"/>
    <lineage>
        <taxon>Bacteria</taxon>
        <taxon>Bacillati</taxon>
        <taxon>Chloroflexota</taxon>
        <taxon>Candidatus Thermofontia</taxon>
        <taxon>Candidatus Thermofonsia Clade 3</taxon>
    </lineage>
</organism>
<sequence>MEWIDGALYPDLDEPPAQLKTPEERADFIARLCGAWDFGILPLPETIAEVRRAEWREAVDRCRLLTSHTYHLLRHWHGLAPLPYLGFVPAFVRDDPCLSRV</sequence>
<proteinExistence type="predicted"/>
<evidence type="ECO:0000313" key="1">
    <source>
        <dbReference type="EMBL" id="PJF48427.1"/>
    </source>
</evidence>
<protein>
    <submittedName>
        <fullName evidence="1">Uncharacterized protein</fullName>
    </submittedName>
</protein>
<name>A0A2M8QF42_9CHLR</name>
<dbReference type="EMBL" id="PGTN01000015">
    <property type="protein sequence ID" value="PJF48427.1"/>
    <property type="molecule type" value="Genomic_DNA"/>
</dbReference>
<comment type="caution">
    <text evidence="1">The sequence shown here is derived from an EMBL/GenBank/DDBJ whole genome shotgun (WGS) entry which is preliminary data.</text>
</comment>
<gene>
    <name evidence="1" type="ORF">CUN48_03655</name>
</gene>
<dbReference type="AlphaFoldDB" id="A0A2M8QF42"/>
<accession>A0A2M8QF42</accession>
<evidence type="ECO:0000313" key="2">
    <source>
        <dbReference type="Proteomes" id="UP000230790"/>
    </source>
</evidence>
<reference evidence="1 2" key="1">
    <citation type="submission" date="2017-11" db="EMBL/GenBank/DDBJ databases">
        <title>Evolution of Phototrophy in the Chloroflexi Phylum Driven by Horizontal Gene Transfer.</title>
        <authorList>
            <person name="Ward L.M."/>
            <person name="Hemp J."/>
            <person name="Shih P.M."/>
            <person name="Mcglynn S.E."/>
            <person name="Fischer W."/>
        </authorList>
    </citation>
    <scope>NUCLEOTIDE SEQUENCE [LARGE SCALE GENOMIC DNA]</scope>
    <source>
        <strain evidence="1">JP3_7</strain>
    </source>
</reference>
<dbReference type="Proteomes" id="UP000230790">
    <property type="component" value="Unassembled WGS sequence"/>
</dbReference>